<feature type="compositionally biased region" description="Low complexity" evidence="1">
    <location>
        <begin position="37"/>
        <end position="71"/>
    </location>
</feature>
<evidence type="ECO:0000313" key="3">
    <source>
        <dbReference type="EMBL" id="EHR39278.1"/>
    </source>
</evidence>
<evidence type="ECO:0000313" key="4">
    <source>
        <dbReference type="Proteomes" id="UP000012046"/>
    </source>
</evidence>
<sequence length="87" mass="9030">MNWPLFWALLLAFGFIIGNVLLVKHSAKMKMPALKPLPEALPKQPTAADTTAATADSATSASAPAVSATTAQKPNSPEENAAADRAD</sequence>
<dbReference type="EMBL" id="AHTH01000065">
    <property type="protein sequence ID" value="EHR39278.1"/>
    <property type="molecule type" value="Genomic_DNA"/>
</dbReference>
<evidence type="ECO:0000256" key="2">
    <source>
        <dbReference type="SAM" id="Phobius"/>
    </source>
</evidence>
<dbReference type="AlphaFoldDB" id="H3ZJH7"/>
<organism evidence="3 4">
    <name type="scientific">Alishewanella jeotgali KCTC 22429</name>
    <dbReference type="NCBI Taxonomy" id="1129374"/>
    <lineage>
        <taxon>Bacteria</taxon>
        <taxon>Pseudomonadati</taxon>
        <taxon>Pseudomonadota</taxon>
        <taxon>Gammaproteobacteria</taxon>
        <taxon>Alteromonadales</taxon>
        <taxon>Alteromonadaceae</taxon>
        <taxon>Alishewanella</taxon>
    </lineage>
</organism>
<accession>H3ZJH7</accession>
<dbReference type="Proteomes" id="UP000012046">
    <property type="component" value="Unassembled WGS sequence"/>
</dbReference>
<keyword evidence="2" id="KW-1133">Transmembrane helix</keyword>
<dbReference type="RefSeq" id="WP_008952010.1">
    <property type="nucleotide sequence ID" value="NZ_AHTH01000065.1"/>
</dbReference>
<keyword evidence="2" id="KW-0812">Transmembrane</keyword>
<proteinExistence type="predicted"/>
<keyword evidence="4" id="KW-1185">Reference proteome</keyword>
<protein>
    <recommendedName>
        <fullName evidence="5">DUF2897 domain-containing protein</fullName>
    </recommendedName>
</protein>
<dbReference type="STRING" id="1129374.AJE_17725"/>
<keyword evidence="2" id="KW-0472">Membrane</keyword>
<reference evidence="3 4" key="1">
    <citation type="journal article" date="2012" name="J. Bacteriol.">
        <title>Genome Sequence of Extracellular-Protease-Producing Alishewanella jeotgali Isolated from Traditional Korean Fermented Seafood.</title>
        <authorList>
            <person name="Jung J."/>
            <person name="Chun J."/>
            <person name="Park W."/>
        </authorList>
    </citation>
    <scope>NUCLEOTIDE SEQUENCE [LARGE SCALE GENOMIC DNA]</scope>
    <source>
        <strain evidence="3 4">KCTC 22429</strain>
    </source>
</reference>
<dbReference type="Pfam" id="PF11446">
    <property type="entry name" value="DUF2897"/>
    <property type="match status" value="1"/>
</dbReference>
<feature type="region of interest" description="Disordered" evidence="1">
    <location>
        <begin position="37"/>
        <end position="87"/>
    </location>
</feature>
<name>H3ZJH7_9ALTE</name>
<comment type="caution">
    <text evidence="3">The sequence shown here is derived from an EMBL/GenBank/DDBJ whole genome shotgun (WGS) entry which is preliminary data.</text>
</comment>
<gene>
    <name evidence="3" type="ORF">AJE_17725</name>
</gene>
<evidence type="ECO:0008006" key="5">
    <source>
        <dbReference type="Google" id="ProtNLM"/>
    </source>
</evidence>
<feature type="transmembrane region" description="Helical" evidence="2">
    <location>
        <begin position="6"/>
        <end position="23"/>
    </location>
</feature>
<evidence type="ECO:0000256" key="1">
    <source>
        <dbReference type="SAM" id="MobiDB-lite"/>
    </source>
</evidence>
<dbReference type="InterPro" id="IPR021550">
    <property type="entry name" value="DUF2897"/>
</dbReference>